<feature type="region of interest" description="Disordered" evidence="1">
    <location>
        <begin position="248"/>
        <end position="280"/>
    </location>
</feature>
<reference evidence="2 3" key="1">
    <citation type="submission" date="2020-04" db="EMBL/GenBank/DDBJ databases">
        <title>Plant Genome Project.</title>
        <authorList>
            <person name="Zhang R.-G."/>
        </authorList>
    </citation>
    <scope>NUCLEOTIDE SEQUENCE [LARGE SCALE GENOMIC DNA]</scope>
    <source>
        <strain evidence="2">YNK0</strain>
        <tissue evidence="2">Leaf</tissue>
    </source>
</reference>
<evidence type="ECO:0000256" key="1">
    <source>
        <dbReference type="SAM" id="MobiDB-lite"/>
    </source>
</evidence>
<dbReference type="AlphaFoldDB" id="A0A835DN29"/>
<gene>
    <name evidence="2" type="ORF">HHK36_005699</name>
</gene>
<sequence length="335" mass="38073">MSSNEARHSPCTAKLISLVASMENEQRLLLRMGELYKAIIGGDRGKMQNISSEELGWTPTTNHHTLLHVAIYSKNEELAKEILSKMYEMSVEDSIVTKENDNGNNVLHQAAAAGMVDVAREIMDKAPQLLRMKNSYGETPLFLAAHCGQIAMFNFLADRLRELKPFIHLSRDFDTTTILQITILDEYFDMALAIVRRYPNLARRIDDKAMTPLQYLSNKPSAFKSGKNFGLVKELIYYCLPNEDTNEDTNVQHSNHQDGEKNQGSEIDDHKDPSRNSKLPPVYHTSKNFYTSMFASGTYDWHGMLVLCVLKNQSSPCISMIYGWKWISTSFFNIS</sequence>
<dbReference type="Proteomes" id="UP000655225">
    <property type="component" value="Unassembled WGS sequence"/>
</dbReference>
<name>A0A835DN29_TETSI</name>
<dbReference type="OrthoDB" id="1923662at2759"/>
<evidence type="ECO:0000313" key="2">
    <source>
        <dbReference type="EMBL" id="KAF8409621.1"/>
    </source>
</evidence>
<dbReference type="PANTHER" id="PTHR24121:SF20">
    <property type="entry name" value="TONSOKU-LIKE PROTEIN"/>
    <property type="match status" value="1"/>
</dbReference>
<organism evidence="2 3">
    <name type="scientific">Tetracentron sinense</name>
    <name type="common">Spur-leaf</name>
    <dbReference type="NCBI Taxonomy" id="13715"/>
    <lineage>
        <taxon>Eukaryota</taxon>
        <taxon>Viridiplantae</taxon>
        <taxon>Streptophyta</taxon>
        <taxon>Embryophyta</taxon>
        <taxon>Tracheophyta</taxon>
        <taxon>Spermatophyta</taxon>
        <taxon>Magnoliopsida</taxon>
        <taxon>Trochodendrales</taxon>
        <taxon>Trochodendraceae</taxon>
        <taxon>Tetracentron</taxon>
    </lineage>
</organism>
<dbReference type="SMART" id="SM00248">
    <property type="entry name" value="ANK"/>
    <property type="match status" value="4"/>
</dbReference>
<evidence type="ECO:0000313" key="3">
    <source>
        <dbReference type="Proteomes" id="UP000655225"/>
    </source>
</evidence>
<proteinExistence type="predicted"/>
<dbReference type="InterPro" id="IPR036770">
    <property type="entry name" value="Ankyrin_rpt-contain_sf"/>
</dbReference>
<protein>
    <submittedName>
        <fullName evidence="2">Uncharacterized protein</fullName>
    </submittedName>
</protein>
<feature type="compositionally biased region" description="Basic and acidic residues" evidence="1">
    <location>
        <begin position="255"/>
        <end position="275"/>
    </location>
</feature>
<dbReference type="Pfam" id="PF12796">
    <property type="entry name" value="Ank_2"/>
    <property type="match status" value="1"/>
</dbReference>
<accession>A0A835DN29</accession>
<dbReference type="EMBL" id="JABCRI010000003">
    <property type="protein sequence ID" value="KAF8409621.1"/>
    <property type="molecule type" value="Genomic_DNA"/>
</dbReference>
<keyword evidence="3" id="KW-1185">Reference proteome</keyword>
<dbReference type="PANTHER" id="PTHR24121">
    <property type="entry name" value="NO MECHANORECEPTOR POTENTIAL C, ISOFORM D-RELATED"/>
    <property type="match status" value="1"/>
</dbReference>
<dbReference type="InterPro" id="IPR002110">
    <property type="entry name" value="Ankyrin_rpt"/>
</dbReference>
<comment type="caution">
    <text evidence="2">The sequence shown here is derived from an EMBL/GenBank/DDBJ whole genome shotgun (WGS) entry which is preliminary data.</text>
</comment>
<dbReference type="SUPFAM" id="SSF48403">
    <property type="entry name" value="Ankyrin repeat"/>
    <property type="match status" value="1"/>
</dbReference>
<dbReference type="Gene3D" id="1.25.40.20">
    <property type="entry name" value="Ankyrin repeat-containing domain"/>
    <property type="match status" value="1"/>
</dbReference>